<evidence type="ECO:0000313" key="2">
    <source>
        <dbReference type="EMBL" id="RWR03858.1"/>
    </source>
</evidence>
<proteinExistence type="predicted"/>
<accession>A0A443IID2</accession>
<dbReference type="EMBL" id="JMEE01000001">
    <property type="protein sequence ID" value="RWR03858.1"/>
    <property type="molecule type" value="Genomic_DNA"/>
</dbReference>
<evidence type="ECO:0008006" key="4">
    <source>
        <dbReference type="Google" id="ProtNLM"/>
    </source>
</evidence>
<evidence type="ECO:0000256" key="1">
    <source>
        <dbReference type="SAM" id="SignalP"/>
    </source>
</evidence>
<feature type="chain" id="PRO_5019428323" description="YD repeat-containing protein" evidence="1">
    <location>
        <begin position="21"/>
        <end position="279"/>
    </location>
</feature>
<comment type="caution">
    <text evidence="2">The sequence shown here is derived from an EMBL/GenBank/DDBJ whole genome shotgun (WGS) entry which is preliminary data.</text>
</comment>
<protein>
    <recommendedName>
        <fullName evidence="4">YD repeat-containing protein</fullName>
    </recommendedName>
</protein>
<reference evidence="2 3" key="1">
    <citation type="submission" date="2014-04" db="EMBL/GenBank/DDBJ databases">
        <title>Draft genome sequence of Pantoea beijingensis strain LMG 27579, an emerging pathogen to Pleurotus eryngii with potential industrial application.</title>
        <authorList>
            <person name="Xu F."/>
            <person name="Liu Y."/>
            <person name="Wang S."/>
            <person name="Yin Y."/>
            <person name="Ma Y."/>
            <person name="Zhao S."/>
            <person name="Rong C."/>
        </authorList>
    </citation>
    <scope>NUCLEOTIDE SEQUENCE [LARGE SCALE GENOMIC DNA]</scope>
    <source>
        <strain evidence="2 3">LMG 27579</strain>
    </source>
</reference>
<keyword evidence="3" id="KW-1185">Reference proteome</keyword>
<sequence length="279" mass="31119">MLSGWLWLTSCMLVSQGVYAADKCAASGQAINDSNSVIMLGGTAKGRIKQFAVGEFGKDVDQQKRILGQFDQCGVLTVADISYRKDEGNVLLQMEQHIGRVTDGWQAEYGISVVVKQQDQPVEVTNKRGTINYKVGKNGNITSATDVFILTGEKGFTETTYAYNKQFRLLKRVARGSDPLSNGESRFQWSPTGDVLTLTSEKSKETYTYDDKNREIRLDTITQTPASTITSINECQSWDETGNCTLSYSRETETIGKSVIKRNISAAYQFQYWADEKTR</sequence>
<dbReference type="AlphaFoldDB" id="A0A443IID2"/>
<gene>
    <name evidence="2" type="ORF">ED28_02385</name>
</gene>
<keyword evidence="1" id="KW-0732">Signal</keyword>
<feature type="signal peptide" evidence="1">
    <location>
        <begin position="1"/>
        <end position="20"/>
    </location>
</feature>
<dbReference type="Proteomes" id="UP000288794">
    <property type="component" value="Unassembled WGS sequence"/>
</dbReference>
<organism evidence="2 3">
    <name type="scientific">[Pantoea] beijingensis</name>
    <dbReference type="NCBI Taxonomy" id="1324864"/>
    <lineage>
        <taxon>Bacteria</taxon>
        <taxon>Pseudomonadati</taxon>
        <taxon>Pseudomonadota</taxon>
        <taxon>Gammaproteobacteria</taxon>
        <taxon>Enterobacterales</taxon>
        <taxon>Erwiniaceae</taxon>
        <taxon>Erwinia</taxon>
    </lineage>
</organism>
<name>A0A443IID2_9GAMM</name>
<evidence type="ECO:0000313" key="3">
    <source>
        <dbReference type="Proteomes" id="UP000288794"/>
    </source>
</evidence>